<accession>A0ABN3SXH3</accession>
<protein>
    <submittedName>
        <fullName evidence="2">Uncharacterized protein</fullName>
    </submittedName>
</protein>
<feature type="region of interest" description="Disordered" evidence="1">
    <location>
        <begin position="93"/>
        <end position="128"/>
    </location>
</feature>
<proteinExistence type="predicted"/>
<comment type="caution">
    <text evidence="2">The sequence shown here is derived from an EMBL/GenBank/DDBJ whole genome shotgun (WGS) entry which is preliminary data.</text>
</comment>
<organism evidence="2 3">
    <name type="scientific">Nonomuraea recticatena</name>
    <dbReference type="NCBI Taxonomy" id="46178"/>
    <lineage>
        <taxon>Bacteria</taxon>
        <taxon>Bacillati</taxon>
        <taxon>Actinomycetota</taxon>
        <taxon>Actinomycetes</taxon>
        <taxon>Streptosporangiales</taxon>
        <taxon>Streptosporangiaceae</taxon>
        <taxon>Nonomuraea</taxon>
    </lineage>
</organism>
<feature type="compositionally biased region" description="Low complexity" evidence="1">
    <location>
        <begin position="94"/>
        <end position="107"/>
    </location>
</feature>
<sequence length="128" mass="13907">MDSWAEWNDPVELRIRLDLALMEIAELREENERLRGLLATGNSRQSSPPVAQQSSPSQTAGSGLPYADASSTPTQKLALFRTLFVSLTSRSAPTTSWTITDSSWSTSVTPSARPRPKPRSGKCGWSAG</sequence>
<name>A0ABN3SXH3_9ACTN</name>
<keyword evidence="3" id="KW-1185">Reference proteome</keyword>
<evidence type="ECO:0000313" key="2">
    <source>
        <dbReference type="EMBL" id="GAA2687040.1"/>
    </source>
</evidence>
<evidence type="ECO:0000313" key="3">
    <source>
        <dbReference type="Proteomes" id="UP001501666"/>
    </source>
</evidence>
<feature type="region of interest" description="Disordered" evidence="1">
    <location>
        <begin position="38"/>
        <end position="70"/>
    </location>
</feature>
<feature type="compositionally biased region" description="Low complexity" evidence="1">
    <location>
        <begin position="43"/>
        <end position="58"/>
    </location>
</feature>
<gene>
    <name evidence="2" type="ORF">GCM10010412_074890</name>
</gene>
<dbReference type="Proteomes" id="UP001501666">
    <property type="component" value="Unassembled WGS sequence"/>
</dbReference>
<dbReference type="EMBL" id="BAAATE010000028">
    <property type="protein sequence ID" value="GAA2687040.1"/>
    <property type="molecule type" value="Genomic_DNA"/>
</dbReference>
<reference evidence="2 3" key="1">
    <citation type="journal article" date="2019" name="Int. J. Syst. Evol. Microbiol.">
        <title>The Global Catalogue of Microorganisms (GCM) 10K type strain sequencing project: providing services to taxonomists for standard genome sequencing and annotation.</title>
        <authorList>
            <consortium name="The Broad Institute Genomics Platform"/>
            <consortium name="The Broad Institute Genome Sequencing Center for Infectious Disease"/>
            <person name="Wu L."/>
            <person name="Ma J."/>
        </authorList>
    </citation>
    <scope>NUCLEOTIDE SEQUENCE [LARGE SCALE GENOMIC DNA]</scope>
    <source>
        <strain evidence="2 3">JCM 6835</strain>
    </source>
</reference>
<evidence type="ECO:0000256" key="1">
    <source>
        <dbReference type="SAM" id="MobiDB-lite"/>
    </source>
</evidence>